<reference evidence="15" key="1">
    <citation type="journal article" date="2017" name="Genome Announc.">
        <title>Whole-Genome Sequence of Photobacterium damselae subsp. piscicida Strain 91-197, Isolated from Hybrid Striped Bass (Morone sp.) in the United States.</title>
        <authorList>
            <person name="Teru Y."/>
            <person name="Hikima J."/>
            <person name="Kono T."/>
            <person name="Sakai M."/>
            <person name="Takano T."/>
            <person name="Hawke J.P."/>
            <person name="Takeyama H."/>
            <person name="Aoki T."/>
        </authorList>
    </citation>
    <scope>NUCLEOTIDE SEQUENCE</scope>
    <source>
        <strain evidence="15">91-197</strain>
    </source>
</reference>
<dbReference type="Gene3D" id="3.30.470.10">
    <property type="match status" value="1"/>
</dbReference>
<dbReference type="Gene3D" id="3.20.10.10">
    <property type="entry name" value="D-amino Acid Aminotransferase, subunit A, domain 2"/>
    <property type="match status" value="1"/>
</dbReference>
<evidence type="ECO:0000313" key="17">
    <source>
        <dbReference type="Proteomes" id="UP000218676"/>
    </source>
</evidence>
<dbReference type="PANTHER" id="PTHR42743">
    <property type="entry name" value="AMINO-ACID AMINOTRANSFERASE"/>
    <property type="match status" value="1"/>
</dbReference>
<dbReference type="FunFam" id="3.20.10.10:FF:000002">
    <property type="entry name" value="D-alanine aminotransferase"/>
    <property type="match status" value="1"/>
</dbReference>
<dbReference type="InterPro" id="IPR043131">
    <property type="entry name" value="BCAT-like_N"/>
</dbReference>
<comment type="cofactor">
    <cofactor evidence="1 14">
        <name>pyridoxal 5'-phosphate</name>
        <dbReference type="ChEBI" id="CHEBI:597326"/>
    </cofactor>
</comment>
<comment type="pathway">
    <text evidence="7">Cofactor biosynthesis; tetrahydrofolate biosynthesis; 4-aminobenzoate from chorismate: step 2/2.</text>
</comment>
<evidence type="ECO:0000256" key="2">
    <source>
        <dbReference type="ARBA" id="ARBA00009320"/>
    </source>
</evidence>
<accession>A0A1V1V439</accession>
<evidence type="ECO:0000256" key="1">
    <source>
        <dbReference type="ARBA" id="ARBA00001933"/>
    </source>
</evidence>
<proteinExistence type="inferred from homology"/>
<dbReference type="RefSeq" id="WP_086957045.1">
    <property type="nucleotide sequence ID" value="NZ_AP018045.1"/>
</dbReference>
<dbReference type="SUPFAM" id="SSF56752">
    <property type="entry name" value="D-aminoacid aminotransferase-like PLP-dependent enzymes"/>
    <property type="match status" value="1"/>
</dbReference>
<evidence type="ECO:0000256" key="5">
    <source>
        <dbReference type="ARBA" id="ARBA00022909"/>
    </source>
</evidence>
<evidence type="ECO:0000256" key="4">
    <source>
        <dbReference type="ARBA" id="ARBA00022898"/>
    </source>
</evidence>
<dbReference type="InterPro" id="IPR018300">
    <property type="entry name" value="Aminotrans_IV_CS"/>
</dbReference>
<reference evidence="17" key="2">
    <citation type="submission" date="2017-05" db="EMBL/GenBank/DDBJ databases">
        <title>Whole genome sequence of fish pathogenic bacteria, Photobacterium damselae subsp. piscicida, strain 91-197, isolated from hybrid striped bass (Morone sp.) in USA.</title>
        <authorList>
            <person name="Teru Y."/>
            <person name="Hikima J."/>
            <person name="Kono T."/>
            <person name="Sakai M."/>
            <person name="Takano T."/>
            <person name="Hawke J.P."/>
            <person name="Takeyama H."/>
            <person name="Aoki T."/>
        </authorList>
    </citation>
    <scope>NUCLEOTIDE SEQUENCE [LARGE SCALE GENOMIC DNA]</scope>
    <source>
        <strain evidence="17">91-197</strain>
    </source>
</reference>
<keyword evidence="6 16" id="KW-0456">Lyase</keyword>
<dbReference type="NCBIfam" id="TIGR03461">
    <property type="entry name" value="pabC_Proteo"/>
    <property type="match status" value="1"/>
</dbReference>
<dbReference type="CDD" id="cd01559">
    <property type="entry name" value="ADCL_like"/>
    <property type="match status" value="1"/>
</dbReference>
<evidence type="ECO:0000256" key="8">
    <source>
        <dbReference type="ARBA" id="ARBA00035676"/>
    </source>
</evidence>
<dbReference type="PANTHER" id="PTHR42743:SF2">
    <property type="entry name" value="AMINODEOXYCHORISMATE LYASE"/>
    <property type="match status" value="1"/>
</dbReference>
<name>A0A1V1V439_PHODP</name>
<dbReference type="GO" id="GO:0030170">
    <property type="term" value="F:pyridoxal phosphate binding"/>
    <property type="evidence" value="ECO:0007669"/>
    <property type="project" value="InterPro"/>
</dbReference>
<protein>
    <recommendedName>
        <fullName evidence="11 12">Aminodeoxychorismate lyase</fullName>
        <ecNumber evidence="8 12">4.1.3.38</ecNumber>
    </recommendedName>
</protein>
<dbReference type="InterPro" id="IPR017824">
    <property type="entry name" value="Aminodeoxychorismate_lyase_IV"/>
</dbReference>
<dbReference type="EC" id="4.1.3.38" evidence="8 12"/>
<sequence>MAWVNGQQQHSLSISDRATQYGDGCFTTILVIDGQPQLWDFHLQRLQDTLAYFAISAPNWQHITQEVFVLAQKFKEKGGIKILISRGSGGRGYSAQDCSQTQVIITTFAWPEHYSQWQQQGICLGVCSQRLGLAPMLAGWKHLNRLEQVLLKQEIENNHWLDGLVLDLNGNITETSVANIFWRKGCKVFTPTLKFAGVHGVMRRKVIELIQTLPYQLEFIDAPIEEIMGAEEVFITNALMSLVPINQIENQTFHQRQLLNALIKGLTAC</sequence>
<dbReference type="GO" id="GO:0005829">
    <property type="term" value="C:cytosol"/>
    <property type="evidence" value="ECO:0007669"/>
    <property type="project" value="TreeGrafter"/>
</dbReference>
<evidence type="ECO:0000256" key="14">
    <source>
        <dbReference type="RuleBase" id="RU004516"/>
    </source>
</evidence>
<dbReference type="EMBL" id="CP061854">
    <property type="protein sequence ID" value="QOD57363.1"/>
    <property type="molecule type" value="Genomic_DNA"/>
</dbReference>
<comment type="subunit">
    <text evidence="3">Homodimer.</text>
</comment>
<gene>
    <name evidence="16" type="primary">pabC</name>
    <name evidence="16" type="ORF">IC627_05200</name>
    <name evidence="15" type="ORF">PDPUS_1_02208</name>
</gene>
<dbReference type="AlphaFoldDB" id="A0A1V1V439"/>
<dbReference type="GO" id="GO:0046656">
    <property type="term" value="P:folic acid biosynthetic process"/>
    <property type="evidence" value="ECO:0007669"/>
    <property type="project" value="UniProtKB-KW"/>
</dbReference>
<evidence type="ECO:0000256" key="11">
    <source>
        <dbReference type="ARBA" id="ARBA00069174"/>
    </source>
</evidence>
<reference evidence="16 18" key="3">
    <citation type="submission" date="2020-09" db="EMBL/GenBank/DDBJ databases">
        <title>Complete, closed and curated genome sequences of Photobacterium damselae subsp. piscicida isolates from Australia indicate localised evolution and additional plasmid-borne pathogenicity mechanisms.</title>
        <authorList>
            <person name="Baseggio L."/>
            <person name="Silayeva O."/>
            <person name="Buller N."/>
            <person name="Landos M."/>
            <person name="Engelstaedter J."/>
            <person name="Barnes A.C."/>
        </authorList>
    </citation>
    <scope>NUCLEOTIDE SEQUENCE [LARGE SCALE GENOMIC DNA]</scope>
    <source>
        <strain evidence="16 18">AS-16-0540-1</strain>
    </source>
</reference>
<keyword evidence="5" id="KW-0289">Folate biosynthesis</keyword>
<dbReference type="InterPro" id="IPR001544">
    <property type="entry name" value="Aminotrans_IV"/>
</dbReference>
<evidence type="ECO:0000313" key="18">
    <source>
        <dbReference type="Proteomes" id="UP000516656"/>
    </source>
</evidence>
<dbReference type="InterPro" id="IPR050571">
    <property type="entry name" value="Class-IV_PLP-Dep_Aminotrnsfr"/>
</dbReference>
<evidence type="ECO:0000256" key="3">
    <source>
        <dbReference type="ARBA" id="ARBA00011738"/>
    </source>
</evidence>
<dbReference type="InterPro" id="IPR043132">
    <property type="entry name" value="BCAT-like_C"/>
</dbReference>
<dbReference type="Proteomes" id="UP000218676">
    <property type="component" value="Chromosome 1"/>
</dbReference>
<dbReference type="InterPro" id="IPR036038">
    <property type="entry name" value="Aminotransferase-like"/>
</dbReference>
<dbReference type="Pfam" id="PF01063">
    <property type="entry name" value="Aminotran_4"/>
    <property type="match status" value="1"/>
</dbReference>
<comment type="catalytic activity">
    <reaction evidence="9">
        <text>4-amino-4-deoxychorismate = 4-aminobenzoate + pyruvate + H(+)</text>
        <dbReference type="Rhea" id="RHEA:16201"/>
        <dbReference type="ChEBI" id="CHEBI:15361"/>
        <dbReference type="ChEBI" id="CHEBI:15378"/>
        <dbReference type="ChEBI" id="CHEBI:17836"/>
        <dbReference type="ChEBI" id="CHEBI:58406"/>
        <dbReference type="EC" id="4.1.3.38"/>
    </reaction>
</comment>
<evidence type="ECO:0000256" key="10">
    <source>
        <dbReference type="ARBA" id="ARBA00054027"/>
    </source>
</evidence>
<keyword evidence="4 14" id="KW-0663">Pyridoxal phosphate</keyword>
<dbReference type="PROSITE" id="PS00770">
    <property type="entry name" value="AA_TRANSFER_CLASS_4"/>
    <property type="match status" value="1"/>
</dbReference>
<evidence type="ECO:0000256" key="7">
    <source>
        <dbReference type="ARBA" id="ARBA00035633"/>
    </source>
</evidence>
<evidence type="ECO:0000313" key="15">
    <source>
        <dbReference type="EMBL" id="BAX53582.1"/>
    </source>
</evidence>
<comment type="similarity">
    <text evidence="2 13">Belongs to the class-IV pyridoxal-phosphate-dependent aminotransferase family.</text>
</comment>
<evidence type="ECO:0000313" key="16">
    <source>
        <dbReference type="EMBL" id="QOD57363.1"/>
    </source>
</evidence>
<dbReference type="EMBL" id="AP018045">
    <property type="protein sequence ID" value="BAX53582.1"/>
    <property type="molecule type" value="Genomic_DNA"/>
</dbReference>
<dbReference type="NCBIfam" id="NF004761">
    <property type="entry name" value="PRK06092.1"/>
    <property type="match status" value="1"/>
</dbReference>
<dbReference type="GO" id="GO:0008696">
    <property type="term" value="F:4-amino-4-deoxychorismate lyase activity"/>
    <property type="evidence" value="ECO:0007669"/>
    <property type="project" value="UniProtKB-UniRule"/>
</dbReference>
<evidence type="ECO:0000256" key="9">
    <source>
        <dbReference type="ARBA" id="ARBA00049529"/>
    </source>
</evidence>
<dbReference type="Proteomes" id="UP000516656">
    <property type="component" value="Chromosome 1"/>
</dbReference>
<evidence type="ECO:0000256" key="6">
    <source>
        <dbReference type="ARBA" id="ARBA00023239"/>
    </source>
</evidence>
<evidence type="ECO:0000256" key="12">
    <source>
        <dbReference type="NCBIfam" id="TIGR03461"/>
    </source>
</evidence>
<organism evidence="16 18">
    <name type="scientific">Photobacterium damsela subsp. piscicida</name>
    <name type="common">Pasteurella piscicida</name>
    <dbReference type="NCBI Taxonomy" id="38294"/>
    <lineage>
        <taxon>Bacteria</taxon>
        <taxon>Pseudomonadati</taxon>
        <taxon>Pseudomonadota</taxon>
        <taxon>Gammaproteobacteria</taxon>
        <taxon>Vibrionales</taxon>
        <taxon>Vibrionaceae</taxon>
        <taxon>Photobacterium</taxon>
    </lineage>
</organism>
<comment type="function">
    <text evidence="10">Involved in the biosynthesis of p-aminobenzoate (PABA), a precursor of tetrahydrofolate. Converts 4-amino-4-deoxychorismate into 4-aminobenzoate (PABA) and pyruvate.</text>
</comment>
<evidence type="ECO:0000256" key="13">
    <source>
        <dbReference type="RuleBase" id="RU004106"/>
    </source>
</evidence>
<dbReference type="GO" id="GO:0008153">
    <property type="term" value="P:4-aminobenzoate biosynthetic process"/>
    <property type="evidence" value="ECO:0007669"/>
    <property type="project" value="UniProtKB-UniRule"/>
</dbReference>